<evidence type="ECO:0000313" key="1">
    <source>
        <dbReference type="EMBL" id="MFD1459905.1"/>
    </source>
</evidence>
<organism evidence="1 2">
    <name type="scientific">Paenibacillus farraposensis</name>
    <dbReference type="NCBI Taxonomy" id="2807095"/>
    <lineage>
        <taxon>Bacteria</taxon>
        <taxon>Bacillati</taxon>
        <taxon>Bacillota</taxon>
        <taxon>Bacilli</taxon>
        <taxon>Bacillales</taxon>
        <taxon>Paenibacillaceae</taxon>
        <taxon>Paenibacillus</taxon>
    </lineage>
</organism>
<dbReference type="Proteomes" id="UP001597340">
    <property type="component" value="Unassembled WGS sequence"/>
</dbReference>
<accession>A0ABW4D5B8</accession>
<dbReference type="RefSeq" id="WP_229522879.1">
    <property type="nucleotide sequence ID" value="NZ_JAFFQR010000008.1"/>
</dbReference>
<evidence type="ECO:0000313" key="2">
    <source>
        <dbReference type="Proteomes" id="UP001597340"/>
    </source>
</evidence>
<dbReference type="EMBL" id="JBHTNZ010000001">
    <property type="protein sequence ID" value="MFD1459905.1"/>
    <property type="molecule type" value="Genomic_DNA"/>
</dbReference>
<comment type="caution">
    <text evidence="1">The sequence shown here is derived from an EMBL/GenBank/DDBJ whole genome shotgun (WGS) entry which is preliminary data.</text>
</comment>
<keyword evidence="2" id="KW-1185">Reference proteome</keyword>
<reference evidence="2" key="1">
    <citation type="journal article" date="2019" name="Int. J. Syst. Evol. Microbiol.">
        <title>The Global Catalogue of Microorganisms (GCM) 10K type strain sequencing project: providing services to taxonomists for standard genome sequencing and annotation.</title>
        <authorList>
            <consortium name="The Broad Institute Genomics Platform"/>
            <consortium name="The Broad Institute Genome Sequencing Center for Infectious Disease"/>
            <person name="Wu L."/>
            <person name="Ma J."/>
        </authorList>
    </citation>
    <scope>NUCLEOTIDE SEQUENCE [LARGE SCALE GENOMIC DNA]</scope>
    <source>
        <strain evidence="2">CCM 9147</strain>
    </source>
</reference>
<protein>
    <submittedName>
        <fullName evidence="1">Uncharacterized protein</fullName>
    </submittedName>
</protein>
<name>A0ABW4D5B8_9BACL</name>
<gene>
    <name evidence="1" type="ORF">ACFQ5D_00195</name>
</gene>
<sequence length="189" mass="22337">MTRNLQYVPYGYEPPTATHKGTIVYYDTFEQITVRALELFVETGTALSFTKLVLYPLHEETARRMWKQPVRSYYKRVNELGEWQREQAFIAVVIESWEGKRKKYTPIEAAIRFLMEKYATPLFLYMTPETANLCASYASFEEWIRDVRLVISSEPPELHPKLAQYRNRWNTIEEATSRHGKVDKEQAEL</sequence>
<proteinExistence type="predicted"/>